<reference evidence="1 2" key="1">
    <citation type="journal article" date="2019" name="Commun. Biol.">
        <title>The bagworm genome reveals a unique fibroin gene that provides high tensile strength.</title>
        <authorList>
            <person name="Kono N."/>
            <person name="Nakamura H."/>
            <person name="Ohtoshi R."/>
            <person name="Tomita M."/>
            <person name="Numata K."/>
            <person name="Arakawa K."/>
        </authorList>
    </citation>
    <scope>NUCLEOTIDE SEQUENCE [LARGE SCALE GENOMIC DNA]</scope>
</reference>
<keyword evidence="2" id="KW-1185">Reference proteome</keyword>
<dbReference type="AlphaFoldDB" id="A0A4C1S8J3"/>
<gene>
    <name evidence="1" type="ORF">EVAR_151_1</name>
</gene>
<comment type="caution">
    <text evidence="1">The sequence shown here is derived from an EMBL/GenBank/DDBJ whole genome shotgun (WGS) entry which is preliminary data.</text>
</comment>
<evidence type="ECO:0000313" key="2">
    <source>
        <dbReference type="Proteomes" id="UP000299102"/>
    </source>
</evidence>
<name>A0A4C1S8J3_EUMVA</name>
<accession>A0A4C1S8J3</accession>
<evidence type="ECO:0000313" key="1">
    <source>
        <dbReference type="EMBL" id="GBO98588.1"/>
    </source>
</evidence>
<organism evidence="1 2">
    <name type="scientific">Eumeta variegata</name>
    <name type="common">Bagworm moth</name>
    <name type="synonym">Eumeta japonica</name>
    <dbReference type="NCBI Taxonomy" id="151549"/>
    <lineage>
        <taxon>Eukaryota</taxon>
        <taxon>Metazoa</taxon>
        <taxon>Ecdysozoa</taxon>
        <taxon>Arthropoda</taxon>
        <taxon>Hexapoda</taxon>
        <taxon>Insecta</taxon>
        <taxon>Pterygota</taxon>
        <taxon>Neoptera</taxon>
        <taxon>Endopterygota</taxon>
        <taxon>Lepidoptera</taxon>
        <taxon>Glossata</taxon>
        <taxon>Ditrysia</taxon>
        <taxon>Tineoidea</taxon>
        <taxon>Psychidae</taxon>
        <taxon>Oiketicinae</taxon>
        <taxon>Eumeta</taxon>
    </lineage>
</organism>
<sequence length="95" mass="10512">MPSSVNRRIDVNESDAYTHRVHGKALSIQTQLLNAGATSARAVLCRMQVRLVLLLPYSAMVQFFLKPTLILNSATMTTSGSLSFIDQKFSAHLNF</sequence>
<protein>
    <submittedName>
        <fullName evidence="1">Uncharacterized protein</fullName>
    </submittedName>
</protein>
<dbReference type="Proteomes" id="UP000299102">
    <property type="component" value="Unassembled WGS sequence"/>
</dbReference>
<proteinExistence type="predicted"/>
<dbReference type="EMBL" id="BGZK01000001">
    <property type="protein sequence ID" value="GBO98588.1"/>
    <property type="molecule type" value="Genomic_DNA"/>
</dbReference>